<reference evidence="1 2" key="1">
    <citation type="submission" date="2024-01" db="EMBL/GenBank/DDBJ databases">
        <title>Genome assemblies of Stephania.</title>
        <authorList>
            <person name="Yang L."/>
        </authorList>
    </citation>
    <scope>NUCLEOTIDE SEQUENCE [LARGE SCALE GENOMIC DNA]</scope>
    <source>
        <strain evidence="1">JXDWG</strain>
        <tissue evidence="1">Leaf</tissue>
    </source>
</reference>
<proteinExistence type="predicted"/>
<evidence type="ECO:0008006" key="3">
    <source>
        <dbReference type="Google" id="ProtNLM"/>
    </source>
</evidence>
<organism evidence="1 2">
    <name type="scientific">Stephania cephalantha</name>
    <dbReference type="NCBI Taxonomy" id="152367"/>
    <lineage>
        <taxon>Eukaryota</taxon>
        <taxon>Viridiplantae</taxon>
        <taxon>Streptophyta</taxon>
        <taxon>Embryophyta</taxon>
        <taxon>Tracheophyta</taxon>
        <taxon>Spermatophyta</taxon>
        <taxon>Magnoliopsida</taxon>
        <taxon>Ranunculales</taxon>
        <taxon>Menispermaceae</taxon>
        <taxon>Menispermoideae</taxon>
        <taxon>Cissampelideae</taxon>
        <taxon>Stephania</taxon>
    </lineage>
</organism>
<dbReference type="EMBL" id="JBBNAG010000009">
    <property type="protein sequence ID" value="KAK9106204.1"/>
    <property type="molecule type" value="Genomic_DNA"/>
</dbReference>
<dbReference type="AlphaFoldDB" id="A0AAP0F7B8"/>
<evidence type="ECO:0000313" key="2">
    <source>
        <dbReference type="Proteomes" id="UP001419268"/>
    </source>
</evidence>
<protein>
    <recommendedName>
        <fullName evidence="3">Reverse transcriptase domain-containing protein</fullName>
    </recommendedName>
</protein>
<comment type="caution">
    <text evidence="1">The sequence shown here is derived from an EMBL/GenBank/DDBJ whole genome shotgun (WGS) entry which is preliminary data.</text>
</comment>
<evidence type="ECO:0000313" key="1">
    <source>
        <dbReference type="EMBL" id="KAK9106204.1"/>
    </source>
</evidence>
<accession>A0AAP0F7B8</accession>
<dbReference type="Proteomes" id="UP001419268">
    <property type="component" value="Unassembled WGS sequence"/>
</dbReference>
<sequence length="232" mass="25496">MERLSQMINEAVKAAVWVAPRFGNAVKLSHVFFTDDFVLFAEASVEQASLVDRILGEFCGASGHKISREKSQLFVSPNVGGGLSADLSEVLNIPLSTDLGRYLGVPLIYGRVTKNTYQQVMESAVAQAKGWHPSRISLASRATLCKAILNASPLYTMQATAIPKGICDTLNKSCRKFLWGSSDTCRKVHLIGWDKICLPKHKRGLGLKTMHEMNVAFMMKIGWEVLANPEAL</sequence>
<name>A0AAP0F7B8_9MAGN</name>
<dbReference type="PANTHER" id="PTHR33116">
    <property type="entry name" value="REVERSE TRANSCRIPTASE ZINC-BINDING DOMAIN-CONTAINING PROTEIN-RELATED-RELATED"/>
    <property type="match status" value="1"/>
</dbReference>
<dbReference type="PANTHER" id="PTHR33116:SF70">
    <property type="entry name" value="NON-LTR RETROELEMENT REVERSE TRANSCRIPTASE-LIKE PROTEIN"/>
    <property type="match status" value="1"/>
</dbReference>
<gene>
    <name evidence="1" type="ORF">Scep_023048</name>
</gene>
<keyword evidence="2" id="KW-1185">Reference proteome</keyword>